<feature type="transmembrane region" description="Helical" evidence="1">
    <location>
        <begin position="201"/>
        <end position="219"/>
    </location>
</feature>
<dbReference type="EMBL" id="MHQJ01000007">
    <property type="protein sequence ID" value="OHA01792.1"/>
    <property type="molecule type" value="Genomic_DNA"/>
</dbReference>
<organism evidence="3 4">
    <name type="scientific">Candidatus Sungbacteria bacterium RIFCSPHIGHO2_02_FULL_49_12</name>
    <dbReference type="NCBI Taxonomy" id="1802271"/>
    <lineage>
        <taxon>Bacteria</taxon>
        <taxon>Candidatus Sungiibacteriota</taxon>
    </lineage>
</organism>
<comment type="caution">
    <text evidence="3">The sequence shown here is derived from an EMBL/GenBank/DDBJ whole genome shotgun (WGS) entry which is preliminary data.</text>
</comment>
<evidence type="ECO:0000313" key="4">
    <source>
        <dbReference type="Proteomes" id="UP000177362"/>
    </source>
</evidence>
<feature type="non-terminal residue" evidence="3">
    <location>
        <position position="226"/>
    </location>
</feature>
<feature type="transmembrane region" description="Helical" evidence="1">
    <location>
        <begin position="109"/>
        <end position="131"/>
    </location>
</feature>
<keyword evidence="1" id="KW-0812">Transmembrane</keyword>
<keyword evidence="1" id="KW-0472">Membrane</keyword>
<dbReference type="Proteomes" id="UP000177362">
    <property type="component" value="Unassembled WGS sequence"/>
</dbReference>
<feature type="domain" description="Sphingomyelin synthase-like" evidence="2">
    <location>
        <begin position="151"/>
        <end position="214"/>
    </location>
</feature>
<proteinExistence type="predicted"/>
<sequence>MRKDTKTIFNAKTPANSGKLSILARNSLCWKDRDFALSVLWGFIFLFVALVLNYAAGIYATERASNPVTDIILSNIPTFDVDGLFVYGTVVFWGFIIFLCVAEPQRTPFIVKSTALFVCIRSLFISLTHIGPFPTQITVDSNILAAFSFGGDLFFSGHVGLPFLMALAFWKDTLLRNIFVYAALFFGVVVLLAHLHYSIDVLSAFFITYTIYCIAEVIFKKDRQFF</sequence>
<name>A0A1G2KT51_9BACT</name>
<accession>A0A1G2KT51</accession>
<feature type="transmembrane region" description="Helical" evidence="1">
    <location>
        <begin position="178"/>
        <end position="195"/>
    </location>
</feature>
<dbReference type="InterPro" id="IPR025749">
    <property type="entry name" value="Sphingomyelin_synth-like_dom"/>
</dbReference>
<protein>
    <recommendedName>
        <fullName evidence="2">Sphingomyelin synthase-like domain-containing protein</fullName>
    </recommendedName>
</protein>
<evidence type="ECO:0000313" key="3">
    <source>
        <dbReference type="EMBL" id="OHA01792.1"/>
    </source>
</evidence>
<evidence type="ECO:0000256" key="1">
    <source>
        <dbReference type="SAM" id="Phobius"/>
    </source>
</evidence>
<dbReference type="STRING" id="1802271.A3C11_01385"/>
<feature type="transmembrane region" description="Helical" evidence="1">
    <location>
        <begin position="84"/>
        <end position="102"/>
    </location>
</feature>
<keyword evidence="1" id="KW-1133">Transmembrane helix</keyword>
<feature type="transmembrane region" description="Helical" evidence="1">
    <location>
        <begin position="35"/>
        <end position="56"/>
    </location>
</feature>
<dbReference type="Pfam" id="PF14360">
    <property type="entry name" value="PAP2_C"/>
    <property type="match status" value="1"/>
</dbReference>
<dbReference type="AlphaFoldDB" id="A0A1G2KT51"/>
<reference evidence="3 4" key="1">
    <citation type="journal article" date="2016" name="Nat. Commun.">
        <title>Thousands of microbial genomes shed light on interconnected biogeochemical processes in an aquifer system.</title>
        <authorList>
            <person name="Anantharaman K."/>
            <person name="Brown C.T."/>
            <person name="Hug L.A."/>
            <person name="Sharon I."/>
            <person name="Castelle C.J."/>
            <person name="Probst A.J."/>
            <person name="Thomas B.C."/>
            <person name="Singh A."/>
            <person name="Wilkins M.J."/>
            <person name="Karaoz U."/>
            <person name="Brodie E.L."/>
            <person name="Williams K.H."/>
            <person name="Hubbard S.S."/>
            <person name="Banfield J.F."/>
        </authorList>
    </citation>
    <scope>NUCLEOTIDE SEQUENCE [LARGE SCALE GENOMIC DNA]</scope>
</reference>
<gene>
    <name evidence="3" type="ORF">A3C11_01385</name>
</gene>
<feature type="transmembrane region" description="Helical" evidence="1">
    <location>
        <begin position="143"/>
        <end position="166"/>
    </location>
</feature>
<evidence type="ECO:0000259" key="2">
    <source>
        <dbReference type="Pfam" id="PF14360"/>
    </source>
</evidence>